<protein>
    <submittedName>
        <fullName evidence="2">Uncharacterized protein</fullName>
    </submittedName>
</protein>
<dbReference type="EMBL" id="CASHTH010002049">
    <property type="protein sequence ID" value="CAI8024008.1"/>
    <property type="molecule type" value="Genomic_DNA"/>
</dbReference>
<name>A0AA35WJQ9_GEOBA</name>
<proteinExistence type="predicted"/>
<keyword evidence="3" id="KW-1185">Reference proteome</keyword>
<accession>A0AA35WJQ9</accession>
<dbReference type="Proteomes" id="UP001174909">
    <property type="component" value="Unassembled WGS sequence"/>
</dbReference>
<gene>
    <name evidence="2" type="ORF">GBAR_LOCUS13988</name>
</gene>
<reference evidence="2" key="1">
    <citation type="submission" date="2023-03" db="EMBL/GenBank/DDBJ databases">
        <authorList>
            <person name="Steffen K."/>
            <person name="Cardenas P."/>
        </authorList>
    </citation>
    <scope>NUCLEOTIDE SEQUENCE</scope>
</reference>
<organism evidence="2 3">
    <name type="scientific">Geodia barretti</name>
    <name type="common">Barrett's horny sponge</name>
    <dbReference type="NCBI Taxonomy" id="519541"/>
    <lineage>
        <taxon>Eukaryota</taxon>
        <taxon>Metazoa</taxon>
        <taxon>Porifera</taxon>
        <taxon>Demospongiae</taxon>
        <taxon>Heteroscleromorpha</taxon>
        <taxon>Tetractinellida</taxon>
        <taxon>Astrophorina</taxon>
        <taxon>Geodiidae</taxon>
        <taxon>Geodia</taxon>
    </lineage>
</organism>
<evidence type="ECO:0000313" key="2">
    <source>
        <dbReference type="EMBL" id="CAI8024008.1"/>
    </source>
</evidence>
<sequence length="141" mass="15636">MVGRKVCSAIVWLWVSIVSLCKTVASLLLRRQQVSPGANSKQSMTGNVGTSPATGQEMEWEESWNTMEPFSVTVVPTDSDLFQDMQPVLTKTRKVYVGGEVADEKRPDKRKFAVEAEFIGQVSRPHCECLLKALRCVSGDE</sequence>
<evidence type="ECO:0000313" key="3">
    <source>
        <dbReference type="Proteomes" id="UP001174909"/>
    </source>
</evidence>
<evidence type="ECO:0000256" key="1">
    <source>
        <dbReference type="SAM" id="MobiDB-lite"/>
    </source>
</evidence>
<feature type="region of interest" description="Disordered" evidence="1">
    <location>
        <begin position="37"/>
        <end position="57"/>
    </location>
</feature>
<dbReference type="AlphaFoldDB" id="A0AA35WJQ9"/>
<feature type="compositionally biased region" description="Polar residues" evidence="1">
    <location>
        <begin position="37"/>
        <end position="54"/>
    </location>
</feature>
<comment type="caution">
    <text evidence="2">The sequence shown here is derived from an EMBL/GenBank/DDBJ whole genome shotgun (WGS) entry which is preliminary data.</text>
</comment>